<evidence type="ECO:0000256" key="5">
    <source>
        <dbReference type="ARBA" id="ARBA00022448"/>
    </source>
</evidence>
<dbReference type="GO" id="GO:0015886">
    <property type="term" value="P:heme transport"/>
    <property type="evidence" value="ECO:0007669"/>
    <property type="project" value="InterPro"/>
</dbReference>
<keyword evidence="7 12" id="KW-0997">Cell inner membrane</keyword>
<comment type="similarity">
    <text evidence="3 12">Belongs to the CcmD/CycX/HelD family.</text>
</comment>
<evidence type="ECO:0000256" key="2">
    <source>
        <dbReference type="ARBA" id="ARBA00004377"/>
    </source>
</evidence>
<dbReference type="Pfam" id="PF04995">
    <property type="entry name" value="CcmD"/>
    <property type="match status" value="1"/>
</dbReference>
<name>A0A917CTG3_9GAMM</name>
<dbReference type="GO" id="GO:0005886">
    <property type="term" value="C:plasma membrane"/>
    <property type="evidence" value="ECO:0007669"/>
    <property type="project" value="UniProtKB-SubCell"/>
</dbReference>
<dbReference type="PANTHER" id="PTHR37531">
    <property type="entry name" value="HEME EXPORTER PROTEIN D"/>
    <property type="match status" value="1"/>
</dbReference>
<organism evidence="13 14">
    <name type="scientific">Marinicella pacifica</name>
    <dbReference type="NCBI Taxonomy" id="1171543"/>
    <lineage>
        <taxon>Bacteria</taxon>
        <taxon>Pseudomonadati</taxon>
        <taxon>Pseudomonadota</taxon>
        <taxon>Gammaproteobacteria</taxon>
        <taxon>Lysobacterales</taxon>
        <taxon>Marinicellaceae</taxon>
        <taxon>Marinicella</taxon>
    </lineage>
</organism>
<dbReference type="Proteomes" id="UP000605253">
    <property type="component" value="Unassembled WGS sequence"/>
</dbReference>
<dbReference type="GO" id="GO:0017004">
    <property type="term" value="P:cytochrome complex assembly"/>
    <property type="evidence" value="ECO:0007669"/>
    <property type="project" value="UniProtKB-KW"/>
</dbReference>
<evidence type="ECO:0000256" key="3">
    <source>
        <dbReference type="ARBA" id="ARBA00008741"/>
    </source>
</evidence>
<comment type="subcellular location">
    <subcellularLocation>
        <location evidence="2 12">Cell inner membrane</location>
        <topology evidence="2 12">Single-pass membrane protein</topology>
    </subcellularLocation>
</comment>
<evidence type="ECO:0000256" key="8">
    <source>
        <dbReference type="ARBA" id="ARBA00022692"/>
    </source>
</evidence>
<dbReference type="NCBIfam" id="TIGR03141">
    <property type="entry name" value="cytochro_ccmD"/>
    <property type="match status" value="1"/>
</dbReference>
<reference evidence="13" key="1">
    <citation type="journal article" date="2014" name="Int. J. Syst. Evol. Microbiol.">
        <title>Complete genome sequence of Corynebacterium casei LMG S-19264T (=DSM 44701T), isolated from a smear-ripened cheese.</title>
        <authorList>
            <consortium name="US DOE Joint Genome Institute (JGI-PGF)"/>
            <person name="Walter F."/>
            <person name="Albersmeier A."/>
            <person name="Kalinowski J."/>
            <person name="Ruckert C."/>
        </authorList>
    </citation>
    <scope>NUCLEOTIDE SEQUENCE</scope>
    <source>
        <strain evidence="13">CGMCC 1.12181</strain>
    </source>
</reference>
<keyword evidence="14" id="KW-1185">Reference proteome</keyword>
<comment type="function">
    <text evidence="1 12">Required for the export of heme to the periplasm for the biogenesis of c-type cytochromes.</text>
</comment>
<dbReference type="GO" id="GO:1903607">
    <property type="term" value="P:cytochrome c biosynthetic process"/>
    <property type="evidence" value="ECO:0007669"/>
    <property type="project" value="TreeGrafter"/>
</dbReference>
<accession>A0A917CTG3</accession>
<evidence type="ECO:0000313" key="14">
    <source>
        <dbReference type="Proteomes" id="UP000605253"/>
    </source>
</evidence>
<evidence type="ECO:0000256" key="7">
    <source>
        <dbReference type="ARBA" id="ARBA00022519"/>
    </source>
</evidence>
<keyword evidence="6 12" id="KW-1003">Cell membrane</keyword>
<proteinExistence type="inferred from homology"/>
<dbReference type="InterPro" id="IPR007078">
    <property type="entry name" value="Haem_export_protD_CcmD"/>
</dbReference>
<comment type="caution">
    <text evidence="13">The sequence shown here is derived from an EMBL/GenBank/DDBJ whole genome shotgun (WGS) entry which is preliminary data.</text>
</comment>
<keyword evidence="5 12" id="KW-0813">Transport</keyword>
<feature type="transmembrane region" description="Helical" evidence="12">
    <location>
        <begin position="12"/>
        <end position="32"/>
    </location>
</feature>
<dbReference type="InterPro" id="IPR052075">
    <property type="entry name" value="Heme_exporter_D"/>
</dbReference>
<dbReference type="EMBL" id="BMEO01000006">
    <property type="protein sequence ID" value="GGF95543.1"/>
    <property type="molecule type" value="Genomic_DNA"/>
</dbReference>
<sequence>MMTLLDMGKYNFFVWGSMALFGVMLAVDFISIHRQRKQLSRQIKSRQRRQQS</sequence>
<keyword evidence="9 12" id="KW-0201">Cytochrome c-type biogenesis</keyword>
<evidence type="ECO:0000256" key="6">
    <source>
        <dbReference type="ARBA" id="ARBA00022475"/>
    </source>
</evidence>
<evidence type="ECO:0000256" key="4">
    <source>
        <dbReference type="ARBA" id="ARBA00016461"/>
    </source>
</evidence>
<dbReference type="AlphaFoldDB" id="A0A917CTG3"/>
<gene>
    <name evidence="13" type="ORF">GCM10011365_16110</name>
</gene>
<dbReference type="PANTHER" id="PTHR37531:SF1">
    <property type="entry name" value="HEME EXPORTER PROTEIN D"/>
    <property type="match status" value="1"/>
</dbReference>
<evidence type="ECO:0000256" key="9">
    <source>
        <dbReference type="ARBA" id="ARBA00022748"/>
    </source>
</evidence>
<keyword evidence="8 12" id="KW-0812">Transmembrane</keyword>
<evidence type="ECO:0000256" key="10">
    <source>
        <dbReference type="ARBA" id="ARBA00022989"/>
    </source>
</evidence>
<dbReference type="RefSeq" id="WP_188365216.1">
    <property type="nucleotide sequence ID" value="NZ_BAABJF010000001.1"/>
</dbReference>
<reference evidence="13" key="2">
    <citation type="submission" date="2020-09" db="EMBL/GenBank/DDBJ databases">
        <authorList>
            <person name="Sun Q."/>
            <person name="Zhou Y."/>
        </authorList>
    </citation>
    <scope>NUCLEOTIDE SEQUENCE</scope>
    <source>
        <strain evidence="13">CGMCC 1.12181</strain>
    </source>
</reference>
<evidence type="ECO:0000313" key="13">
    <source>
        <dbReference type="EMBL" id="GGF95543.1"/>
    </source>
</evidence>
<evidence type="ECO:0000256" key="1">
    <source>
        <dbReference type="ARBA" id="ARBA00002442"/>
    </source>
</evidence>
<evidence type="ECO:0000256" key="12">
    <source>
        <dbReference type="RuleBase" id="RU363101"/>
    </source>
</evidence>
<keyword evidence="10 12" id="KW-1133">Transmembrane helix</keyword>
<evidence type="ECO:0000256" key="11">
    <source>
        <dbReference type="ARBA" id="ARBA00023136"/>
    </source>
</evidence>
<keyword evidence="11 12" id="KW-0472">Membrane</keyword>
<protein>
    <recommendedName>
        <fullName evidence="4 12">Heme exporter protein D</fullName>
    </recommendedName>
</protein>